<evidence type="ECO:0000313" key="7">
    <source>
        <dbReference type="Proteomes" id="UP000732378"/>
    </source>
</evidence>
<dbReference type="Gene3D" id="3.40.50.720">
    <property type="entry name" value="NAD(P)-binding Rossmann-like Domain"/>
    <property type="match status" value="1"/>
</dbReference>
<dbReference type="InterPro" id="IPR036291">
    <property type="entry name" value="NAD(P)-bd_dom_sf"/>
</dbReference>
<evidence type="ECO:0000256" key="4">
    <source>
        <dbReference type="ARBA" id="ARBA00023239"/>
    </source>
</evidence>
<accession>A0ABS2M920</accession>
<keyword evidence="7" id="KW-1185">Reference proteome</keyword>
<sequence>MHYDQSNHIRAFITGIAGITGQDGSYLAVLLLGKGYEVHGPIQRASTFNIGRLDHLYQDPQAEGAKHFLHYGSDEARLVTLLHKIDPDEVYNLGAQSHVRVRFDEPEHAGDTTGVGVGATRPPEAVRLAGVYCK</sequence>
<name>A0ABS2M920_9ACTN</name>
<proteinExistence type="inferred from homology"/>
<evidence type="ECO:0000313" key="6">
    <source>
        <dbReference type="EMBL" id="MBM7507661.1"/>
    </source>
</evidence>
<keyword evidence="4" id="KW-0456">Lyase</keyword>
<protein>
    <recommendedName>
        <fullName evidence="3">GDP-mannose 4,6-dehydratase</fullName>
        <ecNumber evidence="3">4.2.1.47</ecNumber>
    </recommendedName>
</protein>
<dbReference type="SUPFAM" id="SSF51735">
    <property type="entry name" value="NAD(P)-binding Rossmann-fold domains"/>
    <property type="match status" value="1"/>
</dbReference>
<evidence type="ECO:0000256" key="1">
    <source>
        <dbReference type="ARBA" id="ARBA00001937"/>
    </source>
</evidence>
<dbReference type="PANTHER" id="PTHR43715:SF1">
    <property type="entry name" value="GDP-MANNOSE 4,6 DEHYDRATASE"/>
    <property type="match status" value="1"/>
</dbReference>
<dbReference type="EMBL" id="JAFBBZ010000001">
    <property type="protein sequence ID" value="MBM7507661.1"/>
    <property type="molecule type" value="Genomic_DNA"/>
</dbReference>
<dbReference type="Pfam" id="PF16363">
    <property type="entry name" value="GDP_Man_Dehyd"/>
    <property type="match status" value="1"/>
</dbReference>
<reference evidence="6 7" key="1">
    <citation type="submission" date="2021-01" db="EMBL/GenBank/DDBJ databases">
        <title>Sequencing the genomes of 1000 actinobacteria strains.</title>
        <authorList>
            <person name="Klenk H.-P."/>
        </authorList>
    </citation>
    <scope>NUCLEOTIDE SEQUENCE [LARGE SCALE GENOMIC DNA]</scope>
    <source>
        <strain evidence="6 7">DSM 18239</strain>
    </source>
</reference>
<comment type="similarity">
    <text evidence="2">Belongs to the NAD(P)-dependent epimerase/dehydratase family. GDP-mannose 4,6-dehydratase subfamily.</text>
</comment>
<dbReference type="PANTHER" id="PTHR43715">
    <property type="entry name" value="GDP-MANNOSE 4,6-DEHYDRATASE"/>
    <property type="match status" value="1"/>
</dbReference>
<evidence type="ECO:0000256" key="2">
    <source>
        <dbReference type="ARBA" id="ARBA00009263"/>
    </source>
</evidence>
<evidence type="ECO:0000256" key="3">
    <source>
        <dbReference type="ARBA" id="ARBA00011989"/>
    </source>
</evidence>
<organism evidence="6 7">
    <name type="scientific">Nocardioides salarius</name>
    <dbReference type="NCBI Taxonomy" id="374513"/>
    <lineage>
        <taxon>Bacteria</taxon>
        <taxon>Bacillati</taxon>
        <taxon>Actinomycetota</taxon>
        <taxon>Actinomycetes</taxon>
        <taxon>Propionibacteriales</taxon>
        <taxon>Nocardioidaceae</taxon>
        <taxon>Nocardioides</taxon>
    </lineage>
</organism>
<dbReference type="InterPro" id="IPR016040">
    <property type="entry name" value="NAD(P)-bd_dom"/>
</dbReference>
<evidence type="ECO:0000259" key="5">
    <source>
        <dbReference type="Pfam" id="PF16363"/>
    </source>
</evidence>
<dbReference type="EC" id="4.2.1.47" evidence="3"/>
<comment type="caution">
    <text evidence="6">The sequence shown here is derived from an EMBL/GenBank/DDBJ whole genome shotgun (WGS) entry which is preliminary data.</text>
</comment>
<dbReference type="InterPro" id="IPR006368">
    <property type="entry name" value="GDP_Man_deHydtase"/>
</dbReference>
<feature type="domain" description="NAD(P)-binding" evidence="5">
    <location>
        <begin position="16"/>
        <end position="117"/>
    </location>
</feature>
<dbReference type="Proteomes" id="UP000732378">
    <property type="component" value="Unassembled WGS sequence"/>
</dbReference>
<gene>
    <name evidence="6" type="ORF">JOE61_001475</name>
</gene>
<comment type="cofactor">
    <cofactor evidence="1">
        <name>NADP(+)</name>
        <dbReference type="ChEBI" id="CHEBI:58349"/>
    </cofactor>
</comment>